<dbReference type="SUPFAM" id="SSF56784">
    <property type="entry name" value="HAD-like"/>
    <property type="match status" value="1"/>
</dbReference>
<evidence type="ECO:0000256" key="3">
    <source>
        <dbReference type="ARBA" id="ARBA00022692"/>
    </source>
</evidence>
<dbReference type="Pfam" id="PF00403">
    <property type="entry name" value="HMA"/>
    <property type="match status" value="1"/>
</dbReference>
<dbReference type="Pfam" id="PF00122">
    <property type="entry name" value="E1-E2_ATPase"/>
    <property type="match status" value="1"/>
</dbReference>
<dbReference type="PANTHER" id="PTHR43520:SF8">
    <property type="entry name" value="P-TYPE CU(+) TRANSPORTER"/>
    <property type="match status" value="1"/>
</dbReference>
<dbReference type="InterPro" id="IPR006121">
    <property type="entry name" value="HMA_dom"/>
</dbReference>
<dbReference type="InterPro" id="IPR008250">
    <property type="entry name" value="ATPase_P-typ_transduc_dom_A_sf"/>
</dbReference>
<feature type="transmembrane region" description="Helical" evidence="10">
    <location>
        <begin position="706"/>
        <end position="728"/>
    </location>
</feature>
<feature type="transmembrane region" description="Helical" evidence="10">
    <location>
        <begin position="134"/>
        <end position="153"/>
    </location>
</feature>
<feature type="domain" description="HMA" evidence="12">
    <location>
        <begin position="24"/>
        <end position="89"/>
    </location>
</feature>
<dbReference type="PRINTS" id="PR00119">
    <property type="entry name" value="CATATPASE"/>
</dbReference>
<evidence type="ECO:0000256" key="4">
    <source>
        <dbReference type="ARBA" id="ARBA00022723"/>
    </source>
</evidence>
<evidence type="ECO:0000313" key="14">
    <source>
        <dbReference type="Proteomes" id="UP000630149"/>
    </source>
</evidence>
<dbReference type="GO" id="GO:0016887">
    <property type="term" value="F:ATP hydrolysis activity"/>
    <property type="evidence" value="ECO:0007669"/>
    <property type="project" value="InterPro"/>
</dbReference>
<dbReference type="Pfam" id="PF00702">
    <property type="entry name" value="Hydrolase"/>
    <property type="match status" value="1"/>
</dbReference>
<reference evidence="13" key="2">
    <citation type="submission" date="2020-09" db="EMBL/GenBank/DDBJ databases">
        <authorList>
            <person name="Sun Q."/>
            <person name="Ohkuma M."/>
        </authorList>
    </citation>
    <scope>NUCLEOTIDE SEQUENCE</scope>
    <source>
        <strain evidence="13">JCM 13919</strain>
    </source>
</reference>
<dbReference type="SUPFAM" id="SSF81665">
    <property type="entry name" value="Calcium ATPase, transmembrane domain M"/>
    <property type="match status" value="1"/>
</dbReference>
<dbReference type="GO" id="GO:0012505">
    <property type="term" value="C:endomembrane system"/>
    <property type="evidence" value="ECO:0007669"/>
    <property type="project" value="UniProtKB-SubCell"/>
</dbReference>
<keyword evidence="8 10" id="KW-1133">Transmembrane helix</keyword>
<dbReference type="Gene3D" id="3.30.70.100">
    <property type="match status" value="1"/>
</dbReference>
<keyword evidence="10" id="KW-1003">Cell membrane</keyword>
<gene>
    <name evidence="13" type="ORF">GCM10007966_17910</name>
</gene>
<dbReference type="CDD" id="cd00371">
    <property type="entry name" value="HMA"/>
    <property type="match status" value="1"/>
</dbReference>
<keyword evidence="9 10" id="KW-0472">Membrane</keyword>
<evidence type="ECO:0000259" key="12">
    <source>
        <dbReference type="PROSITE" id="PS50846"/>
    </source>
</evidence>
<evidence type="ECO:0000256" key="7">
    <source>
        <dbReference type="ARBA" id="ARBA00022967"/>
    </source>
</evidence>
<dbReference type="InterPro" id="IPR027256">
    <property type="entry name" value="P-typ_ATPase_IB"/>
</dbReference>
<evidence type="ECO:0000256" key="2">
    <source>
        <dbReference type="ARBA" id="ARBA00006024"/>
    </source>
</evidence>
<protein>
    <submittedName>
        <fullName evidence="13">Metal-transporting ATPase</fullName>
    </submittedName>
</protein>
<feature type="transmembrane region" description="Helical" evidence="10">
    <location>
        <begin position="734"/>
        <end position="752"/>
    </location>
</feature>
<dbReference type="EMBL" id="BMOB01000008">
    <property type="protein sequence ID" value="GGI89587.1"/>
    <property type="molecule type" value="Genomic_DNA"/>
</dbReference>
<comment type="caution">
    <text evidence="13">The sequence shown here is derived from an EMBL/GenBank/DDBJ whole genome shotgun (WGS) entry which is preliminary data.</text>
</comment>
<feature type="region of interest" description="Disordered" evidence="11">
    <location>
        <begin position="806"/>
        <end position="828"/>
    </location>
</feature>
<dbReference type="GO" id="GO:0005886">
    <property type="term" value="C:plasma membrane"/>
    <property type="evidence" value="ECO:0007669"/>
    <property type="project" value="UniProtKB-SubCell"/>
</dbReference>
<comment type="similarity">
    <text evidence="2 10">Belongs to the cation transport ATPase (P-type) (TC 3.A.3) family. Type IB subfamily.</text>
</comment>
<dbReference type="Proteomes" id="UP000630149">
    <property type="component" value="Unassembled WGS sequence"/>
</dbReference>
<keyword evidence="4 10" id="KW-0479">Metal-binding</keyword>
<dbReference type="GO" id="GO:0005507">
    <property type="term" value="F:copper ion binding"/>
    <property type="evidence" value="ECO:0007669"/>
    <property type="project" value="TreeGrafter"/>
</dbReference>
<dbReference type="SUPFAM" id="SSF81653">
    <property type="entry name" value="Calcium ATPase, transduction domain A"/>
    <property type="match status" value="1"/>
</dbReference>
<accession>A0A917JX78</accession>
<dbReference type="PROSITE" id="PS50846">
    <property type="entry name" value="HMA_2"/>
    <property type="match status" value="1"/>
</dbReference>
<keyword evidence="14" id="KW-1185">Reference proteome</keyword>
<dbReference type="GO" id="GO:0055070">
    <property type="term" value="P:copper ion homeostasis"/>
    <property type="evidence" value="ECO:0007669"/>
    <property type="project" value="TreeGrafter"/>
</dbReference>
<dbReference type="Gene3D" id="3.40.50.1000">
    <property type="entry name" value="HAD superfamily/HAD-like"/>
    <property type="match status" value="1"/>
</dbReference>
<dbReference type="InterPro" id="IPR023298">
    <property type="entry name" value="ATPase_P-typ_TM_dom_sf"/>
</dbReference>
<evidence type="ECO:0000256" key="8">
    <source>
        <dbReference type="ARBA" id="ARBA00022989"/>
    </source>
</evidence>
<dbReference type="SUPFAM" id="SSF55008">
    <property type="entry name" value="HMA, heavy metal-associated domain"/>
    <property type="match status" value="1"/>
</dbReference>
<dbReference type="AlphaFoldDB" id="A0A917JX78"/>
<dbReference type="OrthoDB" id="2490855at2"/>
<feature type="transmembrane region" description="Helical" evidence="10">
    <location>
        <begin position="349"/>
        <end position="375"/>
    </location>
</feature>
<keyword evidence="7" id="KW-1278">Translocase</keyword>
<dbReference type="GO" id="GO:0005524">
    <property type="term" value="F:ATP binding"/>
    <property type="evidence" value="ECO:0007669"/>
    <property type="project" value="UniProtKB-UniRule"/>
</dbReference>
<dbReference type="InterPro" id="IPR059000">
    <property type="entry name" value="ATPase_P-type_domA"/>
</dbReference>
<evidence type="ECO:0000256" key="10">
    <source>
        <dbReference type="RuleBase" id="RU362081"/>
    </source>
</evidence>
<dbReference type="Gene3D" id="2.70.150.10">
    <property type="entry name" value="Calcium-transporting ATPase, cytoplasmic transduction domain A"/>
    <property type="match status" value="1"/>
</dbReference>
<dbReference type="GO" id="GO:0043682">
    <property type="term" value="F:P-type divalent copper transporter activity"/>
    <property type="evidence" value="ECO:0007669"/>
    <property type="project" value="TreeGrafter"/>
</dbReference>
<dbReference type="InterPro" id="IPR023299">
    <property type="entry name" value="ATPase_P-typ_cyto_dom_N"/>
</dbReference>
<feature type="transmembrane region" description="Helical" evidence="10">
    <location>
        <begin position="174"/>
        <end position="192"/>
    </location>
</feature>
<evidence type="ECO:0000256" key="6">
    <source>
        <dbReference type="ARBA" id="ARBA00022840"/>
    </source>
</evidence>
<dbReference type="NCBIfam" id="TIGR01494">
    <property type="entry name" value="ATPase_P-type"/>
    <property type="match status" value="1"/>
</dbReference>
<proteinExistence type="inferred from homology"/>
<keyword evidence="3 10" id="KW-0812">Transmembrane</keyword>
<evidence type="ECO:0000256" key="11">
    <source>
        <dbReference type="SAM" id="MobiDB-lite"/>
    </source>
</evidence>
<evidence type="ECO:0000256" key="5">
    <source>
        <dbReference type="ARBA" id="ARBA00022741"/>
    </source>
</evidence>
<sequence>MPSVLYAVRLYMPKPNKFQNLDGLCYEFSVEGMKCKGCSSSIELALKELDEITSVSCDPITKQLTIIADSRYHPSFIRNKVISTVDEIGFVCQEAQAVTPPKKNLWQRWLLGALGTTSGLLLMSLSLMGVYFSLPALIAIAAISTVFTLYLGWEFYSNAFKVFKQSKELNMNTLFSISTLTVLLVSISAFFFPWLPMIFDAGLMIFGFRHLGLAIEESLKQSVISELSIKDYIPRTVRVVGKGDNKLKQLAEVHLNEIIEIRPGEVIPVDGIALSDEVSVYDTIDSGARMPRSLKKDEGLLAGMFLAADSAPLRMRVMKLPVNSYLARFDQQIQEANQKPPLQTIAKKILHYFIPAVLLLSLLSLTIISCFFPVTLAIQCAIAVLVSACPCTLGMIIPLAVKIGMDKASKHGVEYKSTKILEEIGELSNQVDTVVFDLHGTLTEGKPEVKSIVIRSDSGTTETEFLSYLAILEKQSPHPVANAIRNYIAKKPVRLDESLKLAGLRQMNPGITATINGSLFILGSKSLLSQAGIDIEQANQDLKVGDSLVYLAKDNKIIGHIHLTDPLREDARFVVNYLKAHGKTVCVCTGADESTAKRYAAELGIAESNISAGLRGSQSDDKNPKMSFIRALKDEGHCVAMVGDGPNDAPALAASDVGIALNTGDDIGHRVSQEQAGAVIENGSLKGVLTALTVAKQTVNHIKQNLLLSFGYNLTTMLIAGGLLLAFGIMLNPAVGAALMILQSSLILFNAYRIKEKALSFMSAPEPGATPSFGESYGYMAKSGLSPSLSSDFDLKPTPVHEVLWHSNQPSREFTDTNKHNPSALGVH</sequence>
<keyword evidence="6 10" id="KW-0067">ATP-binding</keyword>
<keyword evidence="5 10" id="KW-0547">Nucleotide-binding</keyword>
<evidence type="ECO:0000256" key="1">
    <source>
        <dbReference type="ARBA" id="ARBA00004127"/>
    </source>
</evidence>
<reference evidence="13" key="1">
    <citation type="journal article" date="2014" name="Int. J. Syst. Evol. Microbiol.">
        <title>Complete genome sequence of Corynebacterium casei LMG S-19264T (=DSM 44701T), isolated from a smear-ripened cheese.</title>
        <authorList>
            <consortium name="US DOE Joint Genome Institute (JGI-PGF)"/>
            <person name="Walter F."/>
            <person name="Albersmeier A."/>
            <person name="Kalinowski J."/>
            <person name="Ruckert C."/>
        </authorList>
    </citation>
    <scope>NUCLEOTIDE SEQUENCE</scope>
    <source>
        <strain evidence="13">JCM 13919</strain>
    </source>
</reference>
<dbReference type="InterPro" id="IPR001757">
    <property type="entry name" value="P_typ_ATPase"/>
</dbReference>
<evidence type="ECO:0000313" key="13">
    <source>
        <dbReference type="EMBL" id="GGI89587.1"/>
    </source>
</evidence>
<comment type="subcellular location">
    <subcellularLocation>
        <location evidence="10">Cell membrane</location>
    </subcellularLocation>
    <subcellularLocation>
        <location evidence="1">Endomembrane system</location>
        <topology evidence="1">Multi-pass membrane protein</topology>
    </subcellularLocation>
</comment>
<dbReference type="InterPro" id="IPR036163">
    <property type="entry name" value="HMA_dom_sf"/>
</dbReference>
<name>A0A917JX78_9GAMM</name>
<dbReference type="InterPro" id="IPR023214">
    <property type="entry name" value="HAD_sf"/>
</dbReference>
<dbReference type="NCBIfam" id="TIGR01525">
    <property type="entry name" value="ATPase-IB_hvy"/>
    <property type="match status" value="1"/>
</dbReference>
<organism evidence="13 14">
    <name type="scientific">Legionella impletisoli</name>
    <dbReference type="NCBI Taxonomy" id="343510"/>
    <lineage>
        <taxon>Bacteria</taxon>
        <taxon>Pseudomonadati</taxon>
        <taxon>Pseudomonadota</taxon>
        <taxon>Gammaproteobacteria</taxon>
        <taxon>Legionellales</taxon>
        <taxon>Legionellaceae</taxon>
        <taxon>Legionella</taxon>
    </lineage>
</organism>
<dbReference type="PANTHER" id="PTHR43520">
    <property type="entry name" value="ATP7, ISOFORM B"/>
    <property type="match status" value="1"/>
</dbReference>
<dbReference type="Gene3D" id="3.40.1110.10">
    <property type="entry name" value="Calcium-transporting ATPase, cytoplasmic domain N"/>
    <property type="match status" value="1"/>
</dbReference>
<evidence type="ECO:0000256" key="9">
    <source>
        <dbReference type="ARBA" id="ARBA00023136"/>
    </source>
</evidence>
<feature type="transmembrane region" description="Helical" evidence="10">
    <location>
        <begin position="381"/>
        <end position="401"/>
    </location>
</feature>
<dbReference type="InterPro" id="IPR036412">
    <property type="entry name" value="HAD-like_sf"/>
</dbReference>